<dbReference type="PATRIC" id="fig|1423725.3.peg.1133"/>
<evidence type="ECO:0000256" key="2">
    <source>
        <dbReference type="ARBA" id="ARBA00022490"/>
    </source>
</evidence>
<dbReference type="PROSITE" id="PS50995">
    <property type="entry name" value="HTH_MARR_2"/>
    <property type="match status" value="1"/>
</dbReference>
<accession>A0A0R2CW09</accession>
<keyword evidence="5" id="KW-0804">Transcription</keyword>
<keyword evidence="2" id="KW-0963">Cytoplasm</keyword>
<name>A0A0R2CW09_9LACO</name>
<dbReference type="Proteomes" id="UP000051015">
    <property type="component" value="Unassembled WGS sequence"/>
</dbReference>
<dbReference type="EMBL" id="AYZD01000017">
    <property type="protein sequence ID" value="KRM96033.1"/>
    <property type="molecule type" value="Genomic_DNA"/>
</dbReference>
<keyword evidence="8" id="KW-1185">Reference proteome</keyword>
<dbReference type="SMART" id="SM00347">
    <property type="entry name" value="HTH_MARR"/>
    <property type="match status" value="1"/>
</dbReference>
<sequence>MYDTYWEEILITTAKHEPYDEFCFSVYTTNRYFHRLYGQILEPFDLTYLQYMVLVAVDAKQRVSLSTICSMLDLSTNTLTPVIQKLVKKGWLVKKKSLSDSRRLDISLESSSLERLNAVREKVRSVQLLFIKETDQPIEQLIAQQRELNQQMIRVIRNFERKKKK</sequence>
<dbReference type="Pfam" id="PF22381">
    <property type="entry name" value="Staph_reg_Sar_Rot"/>
    <property type="match status" value="1"/>
</dbReference>
<keyword evidence="4" id="KW-0238">DNA-binding</keyword>
<dbReference type="GO" id="GO:0005737">
    <property type="term" value="C:cytoplasm"/>
    <property type="evidence" value="ECO:0007669"/>
    <property type="project" value="UniProtKB-SubCell"/>
</dbReference>
<dbReference type="OrthoDB" id="9806864at2"/>
<evidence type="ECO:0000313" key="8">
    <source>
        <dbReference type="Proteomes" id="UP000051015"/>
    </source>
</evidence>
<evidence type="ECO:0000256" key="3">
    <source>
        <dbReference type="ARBA" id="ARBA00023015"/>
    </source>
</evidence>
<organism evidence="7 8">
    <name type="scientific">Liquorilactobacillus aquaticus DSM 21051</name>
    <dbReference type="NCBI Taxonomy" id="1423725"/>
    <lineage>
        <taxon>Bacteria</taxon>
        <taxon>Bacillati</taxon>
        <taxon>Bacillota</taxon>
        <taxon>Bacilli</taxon>
        <taxon>Lactobacillales</taxon>
        <taxon>Lactobacillaceae</taxon>
        <taxon>Liquorilactobacillus</taxon>
    </lineage>
</organism>
<reference evidence="7 8" key="1">
    <citation type="journal article" date="2015" name="Genome Announc.">
        <title>Expanding the biotechnology potential of lactobacilli through comparative genomics of 213 strains and associated genera.</title>
        <authorList>
            <person name="Sun Z."/>
            <person name="Harris H.M."/>
            <person name="McCann A."/>
            <person name="Guo C."/>
            <person name="Argimon S."/>
            <person name="Zhang W."/>
            <person name="Yang X."/>
            <person name="Jeffery I.B."/>
            <person name="Cooney J.C."/>
            <person name="Kagawa T.F."/>
            <person name="Liu W."/>
            <person name="Song Y."/>
            <person name="Salvetti E."/>
            <person name="Wrobel A."/>
            <person name="Rasinkangas P."/>
            <person name="Parkhill J."/>
            <person name="Rea M.C."/>
            <person name="O'Sullivan O."/>
            <person name="Ritari J."/>
            <person name="Douillard F.P."/>
            <person name="Paul Ross R."/>
            <person name="Yang R."/>
            <person name="Briner A.E."/>
            <person name="Felis G.E."/>
            <person name="de Vos W.M."/>
            <person name="Barrangou R."/>
            <person name="Klaenhammer T.R."/>
            <person name="Caufield P.W."/>
            <person name="Cui Y."/>
            <person name="Zhang H."/>
            <person name="O'Toole P.W."/>
        </authorList>
    </citation>
    <scope>NUCLEOTIDE SEQUENCE [LARGE SCALE GENOMIC DNA]</scope>
    <source>
        <strain evidence="7 8">DSM 21051</strain>
    </source>
</reference>
<comment type="subcellular location">
    <subcellularLocation>
        <location evidence="1">Cytoplasm</location>
    </subcellularLocation>
</comment>
<evidence type="ECO:0000313" key="7">
    <source>
        <dbReference type="EMBL" id="KRM96033.1"/>
    </source>
</evidence>
<gene>
    <name evidence="7" type="ORF">FC19_GL001099</name>
</gene>
<protein>
    <recommendedName>
        <fullName evidence="6">HTH marR-type domain-containing protein</fullName>
    </recommendedName>
</protein>
<dbReference type="RefSeq" id="WP_157061273.1">
    <property type="nucleotide sequence ID" value="NZ_AYZD01000017.1"/>
</dbReference>
<dbReference type="InterPro" id="IPR000835">
    <property type="entry name" value="HTH_MarR-typ"/>
</dbReference>
<dbReference type="InterPro" id="IPR055166">
    <property type="entry name" value="Transc_reg_Sar_Rot_HTH"/>
</dbReference>
<dbReference type="PANTHER" id="PTHR33164:SF5">
    <property type="entry name" value="ORGANIC HYDROPEROXIDE RESISTANCE TRANSCRIPTIONAL REGULATOR"/>
    <property type="match status" value="1"/>
</dbReference>
<dbReference type="STRING" id="1423725.FC19_GL001099"/>
<dbReference type="AlphaFoldDB" id="A0A0R2CW09"/>
<evidence type="ECO:0000256" key="1">
    <source>
        <dbReference type="ARBA" id="ARBA00004496"/>
    </source>
</evidence>
<evidence type="ECO:0000256" key="5">
    <source>
        <dbReference type="ARBA" id="ARBA00023163"/>
    </source>
</evidence>
<dbReference type="Gene3D" id="1.10.10.10">
    <property type="entry name" value="Winged helix-like DNA-binding domain superfamily/Winged helix DNA-binding domain"/>
    <property type="match status" value="1"/>
</dbReference>
<dbReference type="GO" id="GO:0006950">
    <property type="term" value="P:response to stress"/>
    <property type="evidence" value="ECO:0007669"/>
    <property type="project" value="TreeGrafter"/>
</dbReference>
<keyword evidence="3" id="KW-0805">Transcription regulation</keyword>
<evidence type="ECO:0000259" key="6">
    <source>
        <dbReference type="PROSITE" id="PS50995"/>
    </source>
</evidence>
<proteinExistence type="predicted"/>
<dbReference type="PANTHER" id="PTHR33164">
    <property type="entry name" value="TRANSCRIPTIONAL REGULATOR, MARR FAMILY"/>
    <property type="match status" value="1"/>
</dbReference>
<dbReference type="InterPro" id="IPR036390">
    <property type="entry name" value="WH_DNA-bd_sf"/>
</dbReference>
<comment type="caution">
    <text evidence="7">The sequence shown here is derived from an EMBL/GenBank/DDBJ whole genome shotgun (WGS) entry which is preliminary data.</text>
</comment>
<dbReference type="GO" id="GO:0003700">
    <property type="term" value="F:DNA-binding transcription factor activity"/>
    <property type="evidence" value="ECO:0007669"/>
    <property type="project" value="InterPro"/>
</dbReference>
<feature type="domain" description="HTH marR-type" evidence="6">
    <location>
        <begin position="19"/>
        <end position="150"/>
    </location>
</feature>
<evidence type="ECO:0000256" key="4">
    <source>
        <dbReference type="ARBA" id="ARBA00023125"/>
    </source>
</evidence>
<dbReference type="InterPro" id="IPR036388">
    <property type="entry name" value="WH-like_DNA-bd_sf"/>
</dbReference>
<dbReference type="InterPro" id="IPR039422">
    <property type="entry name" value="MarR/SlyA-like"/>
</dbReference>
<dbReference type="GO" id="GO:0003677">
    <property type="term" value="F:DNA binding"/>
    <property type="evidence" value="ECO:0007669"/>
    <property type="project" value="UniProtKB-KW"/>
</dbReference>
<dbReference type="SUPFAM" id="SSF46785">
    <property type="entry name" value="Winged helix' DNA-binding domain"/>
    <property type="match status" value="1"/>
</dbReference>